<evidence type="ECO:0000313" key="1">
    <source>
        <dbReference type="EMBL" id="MBX37140.1"/>
    </source>
</evidence>
<accession>A0A2P2N3T2</accession>
<reference evidence="1" key="1">
    <citation type="submission" date="2018-02" db="EMBL/GenBank/DDBJ databases">
        <title>Rhizophora mucronata_Transcriptome.</title>
        <authorList>
            <person name="Meera S.P."/>
            <person name="Sreeshan A."/>
            <person name="Augustine A."/>
        </authorList>
    </citation>
    <scope>NUCLEOTIDE SEQUENCE</scope>
    <source>
        <tissue evidence="1">Leaf</tissue>
    </source>
</reference>
<name>A0A2P2N3T2_RHIMU</name>
<proteinExistence type="predicted"/>
<sequence>MLVMLIEQGRDVLLRNKQYQNNLKNRMALIFKCYYGRIADMFLKVSSKINHCHLAITRAQKQLEATKFNSIIVGGTMEKKLVYLVSFH</sequence>
<dbReference type="AlphaFoldDB" id="A0A2P2N3T2"/>
<protein>
    <submittedName>
        <fullName evidence="1">Uncharacterized protein</fullName>
    </submittedName>
</protein>
<dbReference type="EMBL" id="GGEC01056656">
    <property type="protein sequence ID" value="MBX37140.1"/>
    <property type="molecule type" value="Transcribed_RNA"/>
</dbReference>
<organism evidence="1">
    <name type="scientific">Rhizophora mucronata</name>
    <name type="common">Asiatic mangrove</name>
    <dbReference type="NCBI Taxonomy" id="61149"/>
    <lineage>
        <taxon>Eukaryota</taxon>
        <taxon>Viridiplantae</taxon>
        <taxon>Streptophyta</taxon>
        <taxon>Embryophyta</taxon>
        <taxon>Tracheophyta</taxon>
        <taxon>Spermatophyta</taxon>
        <taxon>Magnoliopsida</taxon>
        <taxon>eudicotyledons</taxon>
        <taxon>Gunneridae</taxon>
        <taxon>Pentapetalae</taxon>
        <taxon>rosids</taxon>
        <taxon>fabids</taxon>
        <taxon>Malpighiales</taxon>
        <taxon>Rhizophoraceae</taxon>
        <taxon>Rhizophora</taxon>
    </lineage>
</organism>